<protein>
    <submittedName>
        <fullName evidence="1">Uncharacterized protein</fullName>
    </submittedName>
</protein>
<gene>
    <name evidence="1" type="ORF">UFOVP707_61</name>
</gene>
<name>A0A6J5NKG0_9CAUD</name>
<reference evidence="1" key="1">
    <citation type="submission" date="2020-04" db="EMBL/GenBank/DDBJ databases">
        <authorList>
            <person name="Chiriac C."/>
            <person name="Salcher M."/>
            <person name="Ghai R."/>
            <person name="Kavagutti S V."/>
        </authorList>
    </citation>
    <scope>NUCLEOTIDE SEQUENCE</scope>
</reference>
<proteinExistence type="predicted"/>
<accession>A0A6J5NKG0</accession>
<organism evidence="1">
    <name type="scientific">uncultured Caudovirales phage</name>
    <dbReference type="NCBI Taxonomy" id="2100421"/>
    <lineage>
        <taxon>Viruses</taxon>
        <taxon>Duplodnaviria</taxon>
        <taxon>Heunggongvirae</taxon>
        <taxon>Uroviricota</taxon>
        <taxon>Caudoviricetes</taxon>
        <taxon>Peduoviridae</taxon>
        <taxon>Maltschvirus</taxon>
        <taxon>Maltschvirus maltsch</taxon>
    </lineage>
</organism>
<sequence>MNIPIITLQVEGMKHTVRTALMREAAALDKGVQDALDKLCTEERIAAIVEEEARRQIEAALKEEVQSFFRWSAAGRAAVREAVHEHLERMYPPRDAG</sequence>
<evidence type="ECO:0000313" key="1">
    <source>
        <dbReference type="EMBL" id="CAB4159192.1"/>
    </source>
</evidence>
<dbReference type="EMBL" id="LR796684">
    <property type="protein sequence ID" value="CAB4159192.1"/>
    <property type="molecule type" value="Genomic_DNA"/>
</dbReference>